<evidence type="ECO:0000313" key="2">
    <source>
        <dbReference type="EMBL" id="AMB98646.1"/>
    </source>
</evidence>
<reference evidence="2 3" key="1">
    <citation type="journal article" date="2016" name="Genome Announc.">
        <title>Complete Genome Sequences of Aerococcus christensenii CCUG 28831T, Aerococcus sanguinicola CCUG 43001T, Aerococcus urinae CCUG 36881T, Aerococcus urinaeequi CCUG 28094T, Aerococcus urinaehominis CCUG 42038 BT, and Aerococcus viridans CCUG 4311T.</title>
        <authorList>
            <person name="Carkaci D."/>
            <person name="Dargis R."/>
            <person name="Nielsen X.C."/>
            <person name="Skovgaard O."/>
            <person name="Fuursted K."/>
            <person name="Christensen J.J."/>
        </authorList>
    </citation>
    <scope>NUCLEOTIDE SEQUENCE [LARGE SCALE GENOMIC DNA]</scope>
    <source>
        <strain evidence="2 3">CCUG42038B</strain>
    </source>
</reference>
<dbReference type="InterPro" id="IPR029058">
    <property type="entry name" value="AB_hydrolase_fold"/>
</dbReference>
<reference evidence="3" key="2">
    <citation type="submission" date="2016-01" db="EMBL/GenBank/DDBJ databases">
        <title>Six Aerococcus type strain genome sequencing and assembly using PacBio and Illumina Hiseq.</title>
        <authorList>
            <person name="Carkaci D."/>
            <person name="Dargis R."/>
            <person name="Nielsen X.C."/>
            <person name="Skovgaard O."/>
            <person name="Fuursted K."/>
            <person name="Christensen J.J."/>
        </authorList>
    </citation>
    <scope>NUCLEOTIDE SEQUENCE [LARGE SCALE GENOMIC DNA]</scope>
    <source>
        <strain evidence="3">CCUG42038B</strain>
    </source>
</reference>
<accession>A0A109RGI8</accession>
<dbReference type="RefSeq" id="WP_067977305.1">
    <property type="nucleotide sequence ID" value="NZ_CP014163.1"/>
</dbReference>
<dbReference type="Proteomes" id="UP000062260">
    <property type="component" value="Chromosome"/>
</dbReference>
<dbReference type="SUPFAM" id="SSF53474">
    <property type="entry name" value="alpha/beta-Hydrolases"/>
    <property type="match status" value="1"/>
</dbReference>
<dbReference type="EMBL" id="CP014163">
    <property type="protein sequence ID" value="AMB98646.1"/>
    <property type="molecule type" value="Genomic_DNA"/>
</dbReference>
<dbReference type="PANTHER" id="PTHR48081:SF8">
    <property type="entry name" value="ALPHA_BETA HYDROLASE FOLD-3 DOMAIN-CONTAINING PROTEIN-RELATED"/>
    <property type="match status" value="1"/>
</dbReference>
<dbReference type="GO" id="GO:0016787">
    <property type="term" value="F:hydrolase activity"/>
    <property type="evidence" value="ECO:0007669"/>
    <property type="project" value="UniProtKB-KW"/>
</dbReference>
<dbReference type="Gene3D" id="3.40.50.1820">
    <property type="entry name" value="alpha/beta hydrolase"/>
    <property type="match status" value="1"/>
</dbReference>
<keyword evidence="3" id="KW-1185">Reference proteome</keyword>
<name>A0A109RGI8_9LACT</name>
<dbReference type="OrthoDB" id="9815425at2"/>
<organism evidence="2 3">
    <name type="scientific">Aerococcus urinaehominis</name>
    <dbReference type="NCBI Taxonomy" id="128944"/>
    <lineage>
        <taxon>Bacteria</taxon>
        <taxon>Bacillati</taxon>
        <taxon>Bacillota</taxon>
        <taxon>Bacilli</taxon>
        <taxon>Lactobacillales</taxon>
        <taxon>Aerococcaceae</taxon>
        <taxon>Aerococcus</taxon>
    </lineage>
</organism>
<keyword evidence="1" id="KW-0378">Hydrolase</keyword>
<dbReference type="STRING" id="128944.AWM75_00940"/>
<sequence length="335" mass="38490">MPKLSKPDPKRFAVSLTASLALTGLYSYYFKDQSLSSFLLDKTLRLVDAKQISRRMAKSDHFKSDLIKNNELPLTIPKTLLDYPVKEYLINDMQVFSWNKKSDDQPVIFFLHGGGYVFEPNIFHWQFINRITKLTDAHVVMPIYFKATQASFETSFKPVITCYQMLRNRLANPDRIFFLGDSAGGGFVLGLAEYLIENELEQPTGYLAISPWLDIRLDNEEISSYEQADPLLDPEATRYAGSYWLDPEADNNAYVSPLYMAVDQLRPVFLTTGTKEILYPDIVHFAKRLSDHQIDHQLVTGHQQIHDYAILMTPEGRSAQNKMQQFINQLLNNKS</sequence>
<dbReference type="KEGG" id="auh:AWM75_00940"/>
<dbReference type="InterPro" id="IPR013094">
    <property type="entry name" value="AB_hydrolase_3"/>
</dbReference>
<gene>
    <name evidence="2" type="ORF">AWM75_00940</name>
</gene>
<dbReference type="AlphaFoldDB" id="A0A109RGI8"/>
<evidence type="ECO:0000256" key="1">
    <source>
        <dbReference type="ARBA" id="ARBA00022801"/>
    </source>
</evidence>
<dbReference type="InterPro" id="IPR050300">
    <property type="entry name" value="GDXG_lipolytic_enzyme"/>
</dbReference>
<dbReference type="Pfam" id="PF07859">
    <property type="entry name" value="Abhydrolase_3"/>
    <property type="match status" value="1"/>
</dbReference>
<protein>
    <submittedName>
        <fullName evidence="2">Uncharacterized protein</fullName>
    </submittedName>
</protein>
<proteinExistence type="predicted"/>
<evidence type="ECO:0000313" key="3">
    <source>
        <dbReference type="Proteomes" id="UP000062260"/>
    </source>
</evidence>
<dbReference type="PANTHER" id="PTHR48081">
    <property type="entry name" value="AB HYDROLASE SUPERFAMILY PROTEIN C4A8.06C"/>
    <property type="match status" value="1"/>
</dbReference>